<organism evidence="2 3">
    <name type="scientific">Corynebacterium aquilae DSM 44791</name>
    <dbReference type="NCBI Taxonomy" id="1431546"/>
    <lineage>
        <taxon>Bacteria</taxon>
        <taxon>Bacillati</taxon>
        <taxon>Actinomycetota</taxon>
        <taxon>Actinomycetes</taxon>
        <taxon>Mycobacteriales</taxon>
        <taxon>Corynebacteriaceae</taxon>
        <taxon>Corynebacterium</taxon>
    </lineage>
</organism>
<proteinExistence type="predicted"/>
<keyword evidence="1" id="KW-1133">Transmembrane helix</keyword>
<accession>A0A1L7CD51</accession>
<dbReference type="KEGG" id="caqu:CAQU_00180"/>
<feature type="transmembrane region" description="Helical" evidence="1">
    <location>
        <begin position="102"/>
        <end position="123"/>
    </location>
</feature>
<feature type="transmembrane region" description="Helical" evidence="1">
    <location>
        <begin position="240"/>
        <end position="259"/>
    </location>
</feature>
<feature type="transmembrane region" description="Helical" evidence="1">
    <location>
        <begin position="73"/>
        <end position="90"/>
    </location>
</feature>
<feature type="transmembrane region" description="Helical" evidence="1">
    <location>
        <begin position="199"/>
        <end position="220"/>
    </location>
</feature>
<dbReference type="AlphaFoldDB" id="A0A1L7CD51"/>
<name>A0A1L7CD51_9CORY</name>
<feature type="transmembrane region" description="Helical" evidence="1">
    <location>
        <begin position="164"/>
        <end position="187"/>
    </location>
</feature>
<keyword evidence="3" id="KW-1185">Reference proteome</keyword>
<keyword evidence="1" id="KW-0812">Transmembrane</keyword>
<evidence type="ECO:0000256" key="1">
    <source>
        <dbReference type="SAM" id="Phobius"/>
    </source>
</evidence>
<reference evidence="2 3" key="1">
    <citation type="submission" date="2014-08" db="EMBL/GenBank/DDBJ databases">
        <title>Complete genome sequence of Corynebacterium aquilae S-613T(T) (=DSM 44791(T)), isolated from the choana of a healthy golden eagle.</title>
        <authorList>
            <person name="Ruckert C."/>
            <person name="Albersmeier A."/>
            <person name="Winkler A."/>
            <person name="Kalinowski J."/>
        </authorList>
    </citation>
    <scope>NUCLEOTIDE SEQUENCE [LARGE SCALE GENOMIC DNA]</scope>
    <source>
        <strain evidence="2 3">S-613</strain>
    </source>
</reference>
<feature type="transmembrane region" description="Helical" evidence="1">
    <location>
        <begin position="12"/>
        <end position="35"/>
    </location>
</feature>
<feature type="transmembrane region" description="Helical" evidence="1">
    <location>
        <begin position="47"/>
        <end position="64"/>
    </location>
</feature>
<feature type="transmembrane region" description="Helical" evidence="1">
    <location>
        <begin position="130"/>
        <end position="152"/>
    </location>
</feature>
<dbReference type="EMBL" id="CP009245">
    <property type="protein sequence ID" value="APT83766.1"/>
    <property type="molecule type" value="Genomic_DNA"/>
</dbReference>
<evidence type="ECO:0000313" key="2">
    <source>
        <dbReference type="EMBL" id="APT83766.1"/>
    </source>
</evidence>
<dbReference type="RefSeq" id="WP_075724183.1">
    <property type="nucleotide sequence ID" value="NZ_CP009245.1"/>
</dbReference>
<protein>
    <submittedName>
        <fullName evidence="2">Uncharacterized protein</fullName>
    </submittedName>
</protein>
<dbReference type="Proteomes" id="UP000185478">
    <property type="component" value="Chromosome"/>
</dbReference>
<gene>
    <name evidence="2" type="ORF">CAQU_00180</name>
</gene>
<sequence>MNSTSIRHRLWRLTPHVAVLCLVAVASVLTGYWEFLAGWQFALRQTLVVYLLGLAVVVPIRIAFPPPGVRWRVTQWLSLATMWPAWWYFWVSNFEFATEYSFVVRFILGVSVAVAVDASASAWMAGRDFLALAGVAHTAALFCLVTVANFYFDQLTAPTLSLLAWWWSGLALWAVAVLVATGCALAFDGFDGWRPSPLLMMGIGVLMCVVGMVLGPADFYTAQCAWSSPHPFTVLGASEFAGGMAVILGAVCGRFAVYFRPELVVEEVSFLR</sequence>
<evidence type="ECO:0000313" key="3">
    <source>
        <dbReference type="Proteomes" id="UP000185478"/>
    </source>
</evidence>
<keyword evidence="1" id="KW-0472">Membrane</keyword>